<dbReference type="GeneID" id="70247936"/>
<proteinExistence type="predicted"/>
<evidence type="ECO:0000256" key="4">
    <source>
        <dbReference type="ARBA" id="ARBA00023242"/>
    </source>
</evidence>
<accession>A0AAD4KG52</accession>
<evidence type="ECO:0000256" key="5">
    <source>
        <dbReference type="SAM" id="MobiDB-lite"/>
    </source>
</evidence>
<keyword evidence="2" id="KW-0238">DNA-binding</keyword>
<evidence type="ECO:0000259" key="6">
    <source>
        <dbReference type="PROSITE" id="PS50048"/>
    </source>
</evidence>
<feature type="compositionally biased region" description="Polar residues" evidence="5">
    <location>
        <begin position="96"/>
        <end position="111"/>
    </location>
</feature>
<keyword evidence="1" id="KW-0805">Transcription regulation</keyword>
<dbReference type="SUPFAM" id="SSF57701">
    <property type="entry name" value="Zn2/Cys6 DNA-binding domain"/>
    <property type="match status" value="1"/>
</dbReference>
<dbReference type="InterPro" id="IPR001138">
    <property type="entry name" value="Zn2Cys6_DnaBD"/>
</dbReference>
<keyword evidence="3" id="KW-0804">Transcription</keyword>
<name>A0AAD4KG52_9EURO</name>
<feature type="domain" description="Zn(2)-C6 fungal-type" evidence="6">
    <location>
        <begin position="14"/>
        <end position="55"/>
    </location>
</feature>
<gene>
    <name evidence="7" type="ORF">BGW36DRAFT_392055</name>
</gene>
<dbReference type="GO" id="GO:0000981">
    <property type="term" value="F:DNA-binding transcription factor activity, RNA polymerase II-specific"/>
    <property type="evidence" value="ECO:0007669"/>
    <property type="project" value="InterPro"/>
</dbReference>
<evidence type="ECO:0000256" key="2">
    <source>
        <dbReference type="ARBA" id="ARBA00023125"/>
    </source>
</evidence>
<sequence>MHENLVPRRTQFSSCDACRRSRVACDAMKGRSALTSAAWMNACTRCLNRGRQCTFEWIQNATLPNSKRKFVANRRENAAYVPTASEISATEAAVNSPPSTDAQSSGISMQSTDRCGENGPAVLSADHAEWLRGIYESIFEDVFGSWLGNYSCPYVFRDNRLRDRNNLALSVSISSLCRECDQWMKRVQGQGMSPRNEEVESPGEIDRDRQIDYSLSRAIYAFSARWLPLTEHSGSVRIGLMDTIESLWREVRRDILRVINRPCYRSALTLFLFALTPIPAGISEEEEIDGVPAQFCVQAALQQVLTLRALQRSLEFNGSKVSSISPILNAITSPTPVTKDFLGIESMVYWAAMTFDTSSSLTLNTKSLLSPGLVLGAELESSWRLVRTCTNIFHEETKDWRAEGVHITEERANQIIASASSWKLFVWKAAAVVKEALREGQEEEAVQQAFRTAIDAVNQFSLTYRELLAACERRIQFFGHKTKLRWYELILHYNLSILIMLDAVEIAGRMDLIEKTKVVKADAEGSLMNCLIFGLNNDFYVSRQGILQQQLHLQNSQEDDEHELNKRVPLIVIDPYPHHVVAGVRILWKAVERNLENNTLDQSTAEHMHGIMLQALRLLPQASKSVRTARQQAEAAYIL</sequence>
<dbReference type="SMART" id="SM00066">
    <property type="entry name" value="GAL4"/>
    <property type="match status" value="1"/>
</dbReference>
<dbReference type="Pfam" id="PF00172">
    <property type="entry name" value="Zn_clus"/>
    <property type="match status" value="1"/>
</dbReference>
<evidence type="ECO:0000256" key="3">
    <source>
        <dbReference type="ARBA" id="ARBA00023163"/>
    </source>
</evidence>
<organism evidence="7 8">
    <name type="scientific">Talaromyces proteolyticus</name>
    <dbReference type="NCBI Taxonomy" id="1131652"/>
    <lineage>
        <taxon>Eukaryota</taxon>
        <taxon>Fungi</taxon>
        <taxon>Dikarya</taxon>
        <taxon>Ascomycota</taxon>
        <taxon>Pezizomycotina</taxon>
        <taxon>Eurotiomycetes</taxon>
        <taxon>Eurotiomycetidae</taxon>
        <taxon>Eurotiales</taxon>
        <taxon>Trichocomaceae</taxon>
        <taxon>Talaromyces</taxon>
        <taxon>Talaromyces sect. Bacilispori</taxon>
    </lineage>
</organism>
<dbReference type="AlphaFoldDB" id="A0AAD4KG52"/>
<dbReference type="RefSeq" id="XP_046065178.1">
    <property type="nucleotide sequence ID" value="XM_046217649.1"/>
</dbReference>
<dbReference type="Gene3D" id="4.10.240.10">
    <property type="entry name" value="Zn(2)-C6 fungal-type DNA-binding domain"/>
    <property type="match status" value="1"/>
</dbReference>
<keyword evidence="8" id="KW-1185">Reference proteome</keyword>
<evidence type="ECO:0000256" key="1">
    <source>
        <dbReference type="ARBA" id="ARBA00023015"/>
    </source>
</evidence>
<dbReference type="EMBL" id="JAJTJA010000017">
    <property type="protein sequence ID" value="KAH8688706.1"/>
    <property type="molecule type" value="Genomic_DNA"/>
</dbReference>
<dbReference type="GO" id="GO:0003677">
    <property type="term" value="F:DNA binding"/>
    <property type="evidence" value="ECO:0007669"/>
    <property type="project" value="UniProtKB-KW"/>
</dbReference>
<keyword evidence="4" id="KW-0539">Nucleus</keyword>
<dbReference type="Proteomes" id="UP001201262">
    <property type="component" value="Unassembled WGS sequence"/>
</dbReference>
<protein>
    <recommendedName>
        <fullName evidence="6">Zn(2)-C6 fungal-type domain-containing protein</fullName>
    </recommendedName>
</protein>
<evidence type="ECO:0000313" key="7">
    <source>
        <dbReference type="EMBL" id="KAH8688706.1"/>
    </source>
</evidence>
<feature type="region of interest" description="Disordered" evidence="5">
    <location>
        <begin position="91"/>
        <end position="111"/>
    </location>
</feature>
<comment type="caution">
    <text evidence="7">The sequence shown here is derived from an EMBL/GenBank/DDBJ whole genome shotgun (WGS) entry which is preliminary data.</text>
</comment>
<dbReference type="GO" id="GO:0008270">
    <property type="term" value="F:zinc ion binding"/>
    <property type="evidence" value="ECO:0007669"/>
    <property type="project" value="InterPro"/>
</dbReference>
<dbReference type="PROSITE" id="PS50048">
    <property type="entry name" value="ZN2_CY6_FUNGAL_2"/>
    <property type="match status" value="1"/>
</dbReference>
<reference evidence="7" key="1">
    <citation type="submission" date="2021-12" db="EMBL/GenBank/DDBJ databases">
        <title>Convergent genome expansion in fungi linked to evolution of root-endophyte symbiosis.</title>
        <authorList>
            <consortium name="DOE Joint Genome Institute"/>
            <person name="Ke Y.-H."/>
            <person name="Bonito G."/>
            <person name="Liao H.-L."/>
            <person name="Looney B."/>
            <person name="Rojas-Flechas A."/>
            <person name="Nash J."/>
            <person name="Hameed K."/>
            <person name="Schadt C."/>
            <person name="Martin F."/>
            <person name="Crous P.W."/>
            <person name="Miettinen O."/>
            <person name="Magnuson J.K."/>
            <person name="Labbe J."/>
            <person name="Jacobson D."/>
            <person name="Doktycz M.J."/>
            <person name="Veneault-Fourrey C."/>
            <person name="Kuo A."/>
            <person name="Mondo S."/>
            <person name="Calhoun S."/>
            <person name="Riley R."/>
            <person name="Ohm R."/>
            <person name="LaButti K."/>
            <person name="Andreopoulos B."/>
            <person name="Pangilinan J."/>
            <person name="Nolan M."/>
            <person name="Tritt A."/>
            <person name="Clum A."/>
            <person name="Lipzen A."/>
            <person name="Daum C."/>
            <person name="Barry K."/>
            <person name="Grigoriev I.V."/>
            <person name="Vilgalys R."/>
        </authorList>
    </citation>
    <scope>NUCLEOTIDE SEQUENCE</scope>
    <source>
        <strain evidence="7">PMI_201</strain>
    </source>
</reference>
<dbReference type="InterPro" id="IPR036864">
    <property type="entry name" value="Zn2-C6_fun-type_DNA-bd_sf"/>
</dbReference>
<evidence type="ECO:0000313" key="8">
    <source>
        <dbReference type="Proteomes" id="UP001201262"/>
    </source>
</evidence>
<dbReference type="CDD" id="cd00067">
    <property type="entry name" value="GAL4"/>
    <property type="match status" value="1"/>
</dbReference>